<proteinExistence type="predicted"/>
<dbReference type="GO" id="GO:0016020">
    <property type="term" value="C:membrane"/>
    <property type="evidence" value="ECO:0007669"/>
    <property type="project" value="InterPro"/>
</dbReference>
<dbReference type="PANTHER" id="PTHR47800:SF5">
    <property type="entry name" value="FER-1-LIKE PROTEIN 6"/>
    <property type="match status" value="1"/>
</dbReference>
<evidence type="ECO:0000313" key="2">
    <source>
        <dbReference type="EMBL" id="KAF0741846.1"/>
    </source>
</evidence>
<gene>
    <name evidence="2" type="ORF">Ae201684_003038</name>
</gene>
<evidence type="ECO:0000313" key="3">
    <source>
        <dbReference type="Proteomes" id="UP000481153"/>
    </source>
</evidence>
<dbReference type="InterPro" id="IPR035892">
    <property type="entry name" value="C2_domain_sf"/>
</dbReference>
<sequence>MGQALGNCCSPEEEIHLFRKKRPALTPNSRVIRIVLDKCTDLPASDAEMFGGKSDPYVSFQFGKQRRRTDVIDSTLNPEWKQQEYEFIVTEADVREHKLLKIKVMDHDPVTADDLLAEIDYDMTQWTGATRLKDMKQQAYDLRAPECYEPQNVNPQIHLAIAFLNQWEAAARITEEIWENERWLNTTQTWSKNNLTFGDRHAWTSSDNKLAGPNFKAALPAIPDGFVQEGQWQYDISHGDQNGWVYAFSFKGPWRKEKSALTLVRRRLWFTHYNRTAEVEPEPAAQLEF</sequence>
<comment type="caution">
    <text evidence="2">The sequence shown here is derived from an EMBL/GenBank/DDBJ whole genome shotgun (WGS) entry which is preliminary data.</text>
</comment>
<dbReference type="SMART" id="SM00694">
    <property type="entry name" value="DysFC"/>
    <property type="match status" value="1"/>
</dbReference>
<dbReference type="PROSITE" id="PS50004">
    <property type="entry name" value="C2"/>
    <property type="match status" value="1"/>
</dbReference>
<dbReference type="VEuPathDB" id="FungiDB:AeMF1_005475"/>
<accession>A0A6G0XN77</accession>
<protein>
    <recommendedName>
        <fullName evidence="1">C2 domain-containing protein</fullName>
    </recommendedName>
</protein>
<feature type="domain" description="C2" evidence="1">
    <location>
        <begin position="11"/>
        <end position="148"/>
    </location>
</feature>
<dbReference type="GO" id="GO:0010628">
    <property type="term" value="P:positive regulation of gene expression"/>
    <property type="evidence" value="ECO:0007669"/>
    <property type="project" value="TreeGrafter"/>
</dbReference>
<dbReference type="InterPro" id="IPR000008">
    <property type="entry name" value="C2_dom"/>
</dbReference>
<dbReference type="Gene3D" id="2.60.40.150">
    <property type="entry name" value="C2 domain"/>
    <property type="match status" value="1"/>
</dbReference>
<dbReference type="Pfam" id="PF00168">
    <property type="entry name" value="C2"/>
    <property type="match status" value="1"/>
</dbReference>
<evidence type="ECO:0000259" key="1">
    <source>
        <dbReference type="PROSITE" id="PS50004"/>
    </source>
</evidence>
<keyword evidence="3" id="KW-1185">Reference proteome</keyword>
<name>A0A6G0XN77_9STRA</name>
<dbReference type="SUPFAM" id="SSF49562">
    <property type="entry name" value="C2 domain (Calcium/lipid-binding domain, CaLB)"/>
    <property type="match status" value="1"/>
</dbReference>
<dbReference type="PANTHER" id="PTHR47800">
    <property type="entry name" value="C2 DOMAIN-CONTAINING PROTEIN"/>
    <property type="match status" value="1"/>
</dbReference>
<dbReference type="AlphaFoldDB" id="A0A6G0XN77"/>
<dbReference type="SMART" id="SM00239">
    <property type="entry name" value="C2"/>
    <property type="match status" value="1"/>
</dbReference>
<reference evidence="2 3" key="1">
    <citation type="submission" date="2019-07" db="EMBL/GenBank/DDBJ databases">
        <title>Genomics analysis of Aphanomyces spp. identifies a new class of oomycete effector associated with host adaptation.</title>
        <authorList>
            <person name="Gaulin E."/>
        </authorList>
    </citation>
    <scope>NUCLEOTIDE SEQUENCE [LARGE SCALE GENOMIC DNA]</scope>
    <source>
        <strain evidence="2 3">ATCC 201684</strain>
    </source>
</reference>
<dbReference type="InterPro" id="IPR006614">
    <property type="entry name" value="Peroxin/Ferlin"/>
</dbReference>
<organism evidence="2 3">
    <name type="scientific">Aphanomyces euteiches</name>
    <dbReference type="NCBI Taxonomy" id="100861"/>
    <lineage>
        <taxon>Eukaryota</taxon>
        <taxon>Sar</taxon>
        <taxon>Stramenopiles</taxon>
        <taxon>Oomycota</taxon>
        <taxon>Saprolegniomycetes</taxon>
        <taxon>Saprolegniales</taxon>
        <taxon>Verrucalvaceae</taxon>
        <taxon>Aphanomyces</taxon>
    </lineage>
</organism>
<dbReference type="EMBL" id="VJMJ01000034">
    <property type="protein sequence ID" value="KAF0741846.1"/>
    <property type="molecule type" value="Genomic_DNA"/>
</dbReference>
<dbReference type="CDD" id="cd00030">
    <property type="entry name" value="C2"/>
    <property type="match status" value="1"/>
</dbReference>
<dbReference type="Proteomes" id="UP000481153">
    <property type="component" value="Unassembled WGS sequence"/>
</dbReference>